<sequence length="143" mass="16120">MNIDKFKHQHVDILRRIAALRELTHAGVARNAEAIAQGLVAMSAVIKLHLSVEDQALYPALQRGDDAALARLGQRFQVEMGPIAAAFDQFARRWNTAQRLREDEAGFRAAANDVLRRVHERMRHEDRDFYPRVEAQHAAAAAC</sequence>
<reference evidence="2 3" key="1">
    <citation type="submission" date="2016-10" db="EMBL/GenBank/DDBJ databases">
        <authorList>
            <person name="de Groot N.N."/>
        </authorList>
    </citation>
    <scope>NUCLEOTIDE SEQUENCE [LARGE SCALE GENOMIC DNA]</scope>
    <source>
        <strain evidence="2 3">R-24608</strain>
    </source>
</reference>
<dbReference type="AlphaFoldDB" id="A0A1I7KB86"/>
<dbReference type="RefSeq" id="WP_054257597.1">
    <property type="nucleotide sequence ID" value="NZ_CYIG01000046.1"/>
</dbReference>
<proteinExistence type="predicted"/>
<feature type="domain" description="Hemerythrin-like" evidence="1">
    <location>
        <begin position="3"/>
        <end position="132"/>
    </location>
</feature>
<evidence type="ECO:0000313" key="3">
    <source>
        <dbReference type="Proteomes" id="UP000183656"/>
    </source>
</evidence>
<keyword evidence="3" id="KW-1185">Reference proteome</keyword>
<dbReference type="STRING" id="343013.SAMN04489707_104411"/>
<dbReference type="InterPro" id="IPR012312">
    <property type="entry name" value="Hemerythrin-like"/>
</dbReference>
<dbReference type="Pfam" id="PF01814">
    <property type="entry name" value="Hemerythrin"/>
    <property type="match status" value="1"/>
</dbReference>
<evidence type="ECO:0000313" key="2">
    <source>
        <dbReference type="EMBL" id="SFU94660.1"/>
    </source>
</evidence>
<protein>
    <submittedName>
        <fullName evidence="2">Hemerythrin HHE cation binding domain-containing protein</fullName>
    </submittedName>
</protein>
<dbReference type="OrthoDB" id="8809825at2"/>
<organism evidence="2 3">
    <name type="scientific">Paenacidovorax caeni</name>
    <dbReference type="NCBI Taxonomy" id="343013"/>
    <lineage>
        <taxon>Bacteria</taxon>
        <taxon>Pseudomonadati</taxon>
        <taxon>Pseudomonadota</taxon>
        <taxon>Betaproteobacteria</taxon>
        <taxon>Burkholderiales</taxon>
        <taxon>Comamonadaceae</taxon>
        <taxon>Paenacidovorax</taxon>
    </lineage>
</organism>
<accession>A0A1I7KB86</accession>
<gene>
    <name evidence="2" type="ORF">SAMN04489707_104411</name>
</gene>
<dbReference type="EMBL" id="FPBX01000044">
    <property type="protein sequence ID" value="SFU94660.1"/>
    <property type="molecule type" value="Genomic_DNA"/>
</dbReference>
<evidence type="ECO:0000259" key="1">
    <source>
        <dbReference type="Pfam" id="PF01814"/>
    </source>
</evidence>
<dbReference type="Gene3D" id="1.20.120.520">
    <property type="entry name" value="nmb1532 protein domain like"/>
    <property type="match status" value="1"/>
</dbReference>
<name>A0A1I7KB86_9BURK</name>
<dbReference type="Proteomes" id="UP000183656">
    <property type="component" value="Unassembled WGS sequence"/>
</dbReference>